<evidence type="ECO:0000256" key="3">
    <source>
        <dbReference type="ARBA" id="ARBA00022452"/>
    </source>
</evidence>
<evidence type="ECO:0000256" key="9">
    <source>
        <dbReference type="RuleBase" id="RU003357"/>
    </source>
</evidence>
<dbReference type="PANTHER" id="PTHR40980">
    <property type="entry name" value="PLUG DOMAIN-CONTAINING PROTEIN"/>
    <property type="match status" value="1"/>
</dbReference>
<evidence type="ECO:0000313" key="14">
    <source>
        <dbReference type="Proteomes" id="UP000256763"/>
    </source>
</evidence>
<keyword evidence="3 8" id="KW-1134">Transmembrane beta strand</keyword>
<keyword evidence="6 8" id="KW-0472">Membrane</keyword>
<evidence type="ECO:0008006" key="15">
    <source>
        <dbReference type="Google" id="ProtNLM"/>
    </source>
</evidence>
<evidence type="ECO:0000256" key="10">
    <source>
        <dbReference type="SAM" id="MobiDB-lite"/>
    </source>
</evidence>
<evidence type="ECO:0000256" key="6">
    <source>
        <dbReference type="ARBA" id="ARBA00023136"/>
    </source>
</evidence>
<dbReference type="SUPFAM" id="SSF56935">
    <property type="entry name" value="Porins"/>
    <property type="match status" value="1"/>
</dbReference>
<evidence type="ECO:0000256" key="1">
    <source>
        <dbReference type="ARBA" id="ARBA00004571"/>
    </source>
</evidence>
<keyword evidence="4 8" id="KW-0812">Transmembrane</keyword>
<evidence type="ECO:0000256" key="4">
    <source>
        <dbReference type="ARBA" id="ARBA00022692"/>
    </source>
</evidence>
<dbReference type="GO" id="GO:0009279">
    <property type="term" value="C:cell outer membrane"/>
    <property type="evidence" value="ECO:0007669"/>
    <property type="project" value="UniProtKB-SubCell"/>
</dbReference>
<dbReference type="InterPro" id="IPR039426">
    <property type="entry name" value="TonB-dep_rcpt-like"/>
</dbReference>
<dbReference type="Gene3D" id="2.60.40.1120">
    <property type="entry name" value="Carboxypeptidase-like, regulatory domain"/>
    <property type="match status" value="1"/>
</dbReference>
<dbReference type="Proteomes" id="UP000256763">
    <property type="component" value="Unassembled WGS sequence"/>
</dbReference>
<keyword evidence="2 8" id="KW-0813">Transport</keyword>
<accession>A0A3E0WNU1</accession>
<evidence type="ECO:0000313" key="13">
    <source>
        <dbReference type="EMBL" id="RFA34640.1"/>
    </source>
</evidence>
<comment type="similarity">
    <text evidence="8 9">Belongs to the TonB-dependent receptor family.</text>
</comment>
<keyword evidence="7 8" id="KW-0998">Cell outer membrane</keyword>
<dbReference type="Pfam" id="PF13620">
    <property type="entry name" value="CarboxypepD_reg"/>
    <property type="match status" value="1"/>
</dbReference>
<keyword evidence="14" id="KW-1185">Reference proteome</keyword>
<protein>
    <recommendedName>
        <fullName evidence="15">TonB-dependent receptor</fullName>
    </recommendedName>
</protein>
<dbReference type="PANTHER" id="PTHR40980:SF4">
    <property type="entry name" value="TONB-DEPENDENT RECEPTOR-LIKE BETA-BARREL DOMAIN-CONTAINING PROTEIN"/>
    <property type="match status" value="1"/>
</dbReference>
<dbReference type="Gene3D" id="2.170.130.10">
    <property type="entry name" value="TonB-dependent receptor, plug domain"/>
    <property type="match status" value="1"/>
</dbReference>
<evidence type="ECO:0000256" key="8">
    <source>
        <dbReference type="PROSITE-ProRule" id="PRU01360"/>
    </source>
</evidence>
<evidence type="ECO:0000256" key="7">
    <source>
        <dbReference type="ARBA" id="ARBA00023237"/>
    </source>
</evidence>
<dbReference type="EMBL" id="NFZW01000015">
    <property type="protein sequence ID" value="RFA34640.1"/>
    <property type="molecule type" value="Genomic_DNA"/>
</dbReference>
<dbReference type="InterPro" id="IPR008969">
    <property type="entry name" value="CarboxyPept-like_regulatory"/>
</dbReference>
<dbReference type="Pfam" id="PF00593">
    <property type="entry name" value="TonB_dep_Rec_b-barrel"/>
    <property type="match status" value="1"/>
</dbReference>
<sequence length="1011" mass="113740">MRVVGIRMRHKHDRFPSLKASKRVLSAQSEADRHRFASRSVSPKAGVIVLTYCLPTVRSADKQSNLIWIVFFGGLDVDKRLNALGLAVATALTAAQGSHAADLETQGVLQIAQASAQQPQIAGNTLGSIEGRVQDANRAFQLNGALITVEGSNREARTDRSGRFSLVGLPPDNYRLHIDYLGYRSQSVEVTVEPGGKAQLDIGMEDEAVAMGVMNVQAIRDIQSRSLNRQRAADNIMTVVSADSIGRFPDGNVAESLSRTSGVSVQRDQGEGRYINVRGAPAEFNRVAIDGIALPSPDGGTRAIDLDTIPTDIVASLEVTKALTPDLDADSIGGHVNITTRSAFDESGPFLRANVGYGYNELGSGDNHRLGLTLGNTFADDRIGLVVSASHSRTERQTDNVEHDWTEIDGEFFPEETVFKDYELTRERYALSGRLDFRVSERSTLYLSGTHSKFVDDEIRHATEFEYGGYAPGSTPDSGTFEDVEVTKELRHRRVENTLNQLAFGGEHRFDRFDVDYRVSTARAEQRYPKRDYLEYTLNYNPDIDYDWRNGNSPKLSVAGIDGLSFAPEDFEFSQYERRERSSKDREHTVASNVTVPFQLGTADAEAKFGLKVRRKEKSQDEDRFRNRSQPADGPEYSDVIRNERSNNFGYRLGNRFRKNTFDRYADIYRNDPNYRARAGYAYFGDFKAEEDIYALYGMNTFDWGATRLIVGARVEQTRTDAEAYYWDDDAETASLQEASRNYTHVFPSLHLRHEISRNLIVRGAYTTAINRPNLNQFSPYAEAEPADFEIERGNPKLDPTYAHNLDLMAEYYIRPLGIVSAGAFYKRLNDPIFEVTSNREIDGELWEVSQPDNGDSGYLYGVELNWQQGLSFLPEPLDGFGVFANYTYTESDADLPAGQGSVRLPGQSRHSGNLALYYERHGFNTRISYNYRSAFIDSVHDTNRALDTWWDSRAQIDLSASYQATDNFQLYAEAMNLTDSAQNRYRGDSNRVYEREKFGRFYQAGARLNF</sequence>
<dbReference type="InterPro" id="IPR012910">
    <property type="entry name" value="Plug_dom"/>
</dbReference>
<comment type="caution">
    <text evidence="13">The sequence shown here is derived from an EMBL/GenBank/DDBJ whole genome shotgun (WGS) entry which is preliminary data.</text>
</comment>
<dbReference type="Gene3D" id="2.40.170.20">
    <property type="entry name" value="TonB-dependent receptor, beta-barrel domain"/>
    <property type="match status" value="1"/>
</dbReference>
<dbReference type="InterPro" id="IPR036942">
    <property type="entry name" value="Beta-barrel_TonB_sf"/>
</dbReference>
<feature type="region of interest" description="Disordered" evidence="10">
    <location>
        <begin position="615"/>
        <end position="640"/>
    </location>
</feature>
<dbReference type="AlphaFoldDB" id="A0A3E0WNU1"/>
<evidence type="ECO:0000256" key="5">
    <source>
        <dbReference type="ARBA" id="ARBA00023077"/>
    </source>
</evidence>
<dbReference type="NCBIfam" id="TIGR01782">
    <property type="entry name" value="TonB-Xanth-Caul"/>
    <property type="match status" value="1"/>
</dbReference>
<reference evidence="14" key="1">
    <citation type="submission" date="2017-05" db="EMBL/GenBank/DDBJ databases">
        <authorList>
            <person name="Sharma S."/>
            <person name="Sidhu C."/>
            <person name="Pinnaka A.K."/>
        </authorList>
    </citation>
    <scope>NUCLEOTIDE SEQUENCE [LARGE SCALE GENOMIC DNA]</scope>
    <source>
        <strain evidence="14">AK93</strain>
    </source>
</reference>
<feature type="domain" description="TonB-dependent receptor plug" evidence="12">
    <location>
        <begin position="231"/>
        <end position="334"/>
    </location>
</feature>
<evidence type="ECO:0000259" key="12">
    <source>
        <dbReference type="Pfam" id="PF07715"/>
    </source>
</evidence>
<comment type="subcellular location">
    <subcellularLocation>
        <location evidence="1 8">Cell outer membrane</location>
        <topology evidence="1 8">Multi-pass membrane protein</topology>
    </subcellularLocation>
</comment>
<evidence type="ECO:0000256" key="2">
    <source>
        <dbReference type="ARBA" id="ARBA00022448"/>
    </source>
</evidence>
<keyword evidence="5 9" id="KW-0798">TonB box</keyword>
<feature type="domain" description="TonB-dependent receptor-like beta-barrel" evidence="11">
    <location>
        <begin position="536"/>
        <end position="978"/>
    </location>
</feature>
<gene>
    <name evidence="13" type="ORF">CAL65_14855</name>
</gene>
<dbReference type="Pfam" id="PF07715">
    <property type="entry name" value="Plug"/>
    <property type="match status" value="1"/>
</dbReference>
<dbReference type="InterPro" id="IPR037066">
    <property type="entry name" value="Plug_dom_sf"/>
</dbReference>
<dbReference type="PROSITE" id="PS52016">
    <property type="entry name" value="TONB_DEPENDENT_REC_3"/>
    <property type="match status" value="1"/>
</dbReference>
<dbReference type="CDD" id="cd01347">
    <property type="entry name" value="ligand_gated_channel"/>
    <property type="match status" value="1"/>
</dbReference>
<evidence type="ECO:0000259" key="11">
    <source>
        <dbReference type="Pfam" id="PF00593"/>
    </source>
</evidence>
<name>A0A3E0WNU1_9GAMM</name>
<proteinExistence type="inferred from homology"/>
<dbReference type="InterPro" id="IPR000531">
    <property type="entry name" value="Beta-barrel_TonB"/>
</dbReference>
<organism evidence="13 14">
    <name type="scientific">Alkalilimnicola ehrlichii</name>
    <dbReference type="NCBI Taxonomy" id="351052"/>
    <lineage>
        <taxon>Bacteria</taxon>
        <taxon>Pseudomonadati</taxon>
        <taxon>Pseudomonadota</taxon>
        <taxon>Gammaproteobacteria</taxon>
        <taxon>Chromatiales</taxon>
        <taxon>Ectothiorhodospiraceae</taxon>
        <taxon>Alkalilimnicola</taxon>
    </lineage>
</organism>
<dbReference type="InterPro" id="IPR010104">
    <property type="entry name" value="TonB_rcpt_bac"/>
</dbReference>
<dbReference type="SUPFAM" id="SSF49464">
    <property type="entry name" value="Carboxypeptidase regulatory domain-like"/>
    <property type="match status" value="1"/>
</dbReference>